<dbReference type="RefSeq" id="WP_279298073.1">
    <property type="nucleotide sequence ID" value="NZ_JAOTIF010000014.1"/>
</dbReference>
<dbReference type="NCBIfam" id="TIGR04057">
    <property type="entry name" value="SusC_RagA_signa"/>
    <property type="match status" value="1"/>
</dbReference>
<comment type="similarity">
    <text evidence="7">Belongs to the TonB-dependent receptor family.</text>
</comment>
<dbReference type="Gene3D" id="2.60.40.1120">
    <property type="entry name" value="Carboxypeptidase-like, regulatory domain"/>
    <property type="match status" value="1"/>
</dbReference>
<comment type="caution">
    <text evidence="10">The sequence shown here is derived from an EMBL/GenBank/DDBJ whole genome shotgun (WGS) entry which is preliminary data.</text>
</comment>
<dbReference type="GO" id="GO:0009279">
    <property type="term" value="C:cell outer membrane"/>
    <property type="evidence" value="ECO:0007669"/>
    <property type="project" value="UniProtKB-SubCell"/>
</dbReference>
<evidence type="ECO:0000313" key="11">
    <source>
        <dbReference type="Proteomes" id="UP001155483"/>
    </source>
</evidence>
<reference evidence="10" key="1">
    <citation type="submission" date="2022-09" db="EMBL/GenBank/DDBJ databases">
        <authorList>
            <person name="Yuan C."/>
            <person name="Ke Z."/>
        </authorList>
    </citation>
    <scope>NUCLEOTIDE SEQUENCE</scope>
    <source>
        <strain evidence="10">LB-8</strain>
    </source>
</reference>
<reference evidence="10" key="2">
    <citation type="submission" date="2023-04" db="EMBL/GenBank/DDBJ databases">
        <title>Paracnuella aquatica gen. nov., sp. nov., a member of the family Chitinophagaceae isolated from a hot spring.</title>
        <authorList>
            <person name="Wang C."/>
        </authorList>
    </citation>
    <scope>NUCLEOTIDE SEQUENCE</scope>
    <source>
        <strain evidence="10">LB-8</strain>
    </source>
</reference>
<dbReference type="FunFam" id="2.170.130.10:FF:000008">
    <property type="entry name" value="SusC/RagA family TonB-linked outer membrane protein"/>
    <property type="match status" value="1"/>
</dbReference>
<dbReference type="NCBIfam" id="TIGR04056">
    <property type="entry name" value="OMP_RagA_SusC"/>
    <property type="match status" value="1"/>
</dbReference>
<keyword evidence="8" id="KW-0732">Signal</keyword>
<keyword evidence="6 7" id="KW-0998">Cell outer membrane</keyword>
<evidence type="ECO:0000256" key="4">
    <source>
        <dbReference type="ARBA" id="ARBA00022692"/>
    </source>
</evidence>
<sequence>MRVNVLVRSLHLVVLSFLFSFHVFAQGIQVKGRVVGAEGQPLTNVTVQVKGSNIRALSDNEGMYQINVPSPNSVLVFSYVGFNNQETAVNNRTLVNVSMTPQNNALESVVVVGYGTARKKDVTGSIATFNAKGIEEKPVTRIDQAMVGQMAGVQVRQQTGMPGQGMSIIVRGSGSISAGNEPLYVIDGFPLDVASQNSSGGFTGNPLNNLSPNDIESIQVLKDAAAGAIYGSRAANGVVLITTKKGQVGKAKIGVNANTGFSKVAKKLDVLSPEEWIAQATELANYKWITSVTDGSRTASQTTAERRAILGLAANAYNYNYMVDDRWSMPGHPGLLYVDWQDSAFRTAPFQNYEVSASGGTEAVKYYASVNYLDQKGVLLNSGYKNYAGRANIEVNASKRLKLGLNLAPSYSETNAPAAEGKDAQLMKLFNMTPIVEDTAGMNTGAGKNAVYGWASSSLSPVAFLNNTLNLTKTTRNLYSFFTELQAAKGLTVKNTLNYDEATANKKTYNSDFIGGNITNYLTAPGKSASGSYSGFKKQNFVTENTVNYSTTLAAKHNVNVLGGMSYSWAHIENYTMSTAGGFADNSVITLNNAMASTAGVTITGNTTESNSTMLSYFGRVQYSYDGKYLFSSSLRRDASSRFGARSRWGTFPSLSLGWRISEEPFMKSIDFINDLKLRASYGKSGNNNIGDYPISTMSASNYSFGGSASTTLASGKVVGGIVTDKLHWETSNTYGVGFDLAVLKSRVNVTVDAYQKKNTDLLLKIPVLAASGATSLLMNIGSVKNEGVELSLNTMNIMSHGFQWTTNANISFNQNKVVGLGPDGADIQIASNYSGFSPFLLQIGTPLYSFNLIQTDGILTAADIADAKVAKLSGQTVGDAKYVDQNGDGLINANDRVNAGQPTPKYTWGLTNNFKYKGFDLSVQVYGQMGGKIYSFLGRAIDNPANGKNTTLGVWRNRWTAENQDYNASRGKIGIGYTIPQFTTDWLYSSDFWRVQNITLGYNLKEVIKTGFLSSARVYASALNWFGKDKYDGGVNPEAQNTNVSGDSGFPLPGDYGAMPLNKTITFGINLSL</sequence>
<dbReference type="InterPro" id="IPR008969">
    <property type="entry name" value="CarboxyPept-like_regulatory"/>
</dbReference>
<feature type="chain" id="PRO_5040758476" evidence="8">
    <location>
        <begin position="26"/>
        <end position="1074"/>
    </location>
</feature>
<keyword evidence="11" id="KW-1185">Reference proteome</keyword>
<dbReference type="Pfam" id="PF13715">
    <property type="entry name" value="CarbopepD_reg_2"/>
    <property type="match status" value="1"/>
</dbReference>
<evidence type="ECO:0000256" key="2">
    <source>
        <dbReference type="ARBA" id="ARBA00022448"/>
    </source>
</evidence>
<keyword evidence="5 7" id="KW-0472">Membrane</keyword>
<dbReference type="InterPro" id="IPR023997">
    <property type="entry name" value="TonB-dep_OMP_SusC/RagA_CS"/>
</dbReference>
<name>A0A9X2XPD9_9BACT</name>
<dbReference type="Gene3D" id="2.40.170.20">
    <property type="entry name" value="TonB-dependent receptor, beta-barrel domain"/>
    <property type="match status" value="1"/>
</dbReference>
<evidence type="ECO:0000259" key="9">
    <source>
        <dbReference type="Pfam" id="PF07715"/>
    </source>
</evidence>
<dbReference type="InterPro" id="IPR023996">
    <property type="entry name" value="TonB-dep_OMP_SusC/RagA"/>
</dbReference>
<gene>
    <name evidence="10" type="ORF">OCK74_16060</name>
</gene>
<evidence type="ECO:0000256" key="3">
    <source>
        <dbReference type="ARBA" id="ARBA00022452"/>
    </source>
</evidence>
<dbReference type="EMBL" id="JAOTIF010000014">
    <property type="protein sequence ID" value="MCU7550634.1"/>
    <property type="molecule type" value="Genomic_DNA"/>
</dbReference>
<comment type="subcellular location">
    <subcellularLocation>
        <location evidence="1 7">Cell outer membrane</location>
        <topology evidence="1 7">Multi-pass membrane protein</topology>
    </subcellularLocation>
</comment>
<proteinExistence type="inferred from homology"/>
<dbReference type="InterPro" id="IPR036942">
    <property type="entry name" value="Beta-barrel_TonB_sf"/>
</dbReference>
<dbReference type="PROSITE" id="PS52016">
    <property type="entry name" value="TONB_DEPENDENT_REC_3"/>
    <property type="match status" value="1"/>
</dbReference>
<dbReference type="AlphaFoldDB" id="A0A9X2XPD9"/>
<dbReference type="Gene3D" id="2.170.130.10">
    <property type="entry name" value="TonB-dependent receptor, plug domain"/>
    <property type="match status" value="1"/>
</dbReference>
<dbReference type="Proteomes" id="UP001155483">
    <property type="component" value="Unassembled WGS sequence"/>
</dbReference>
<dbReference type="InterPro" id="IPR039426">
    <property type="entry name" value="TonB-dep_rcpt-like"/>
</dbReference>
<dbReference type="InterPro" id="IPR037066">
    <property type="entry name" value="Plug_dom_sf"/>
</dbReference>
<evidence type="ECO:0000256" key="8">
    <source>
        <dbReference type="SAM" id="SignalP"/>
    </source>
</evidence>
<feature type="signal peptide" evidence="8">
    <location>
        <begin position="1"/>
        <end position="25"/>
    </location>
</feature>
<protein>
    <submittedName>
        <fullName evidence="10">TonB-dependent receptor</fullName>
    </submittedName>
</protein>
<evidence type="ECO:0000313" key="10">
    <source>
        <dbReference type="EMBL" id="MCU7550634.1"/>
    </source>
</evidence>
<keyword evidence="3 7" id="KW-1134">Transmembrane beta strand</keyword>
<keyword evidence="10" id="KW-0675">Receptor</keyword>
<dbReference type="Pfam" id="PF07715">
    <property type="entry name" value="Plug"/>
    <property type="match status" value="1"/>
</dbReference>
<evidence type="ECO:0000256" key="1">
    <source>
        <dbReference type="ARBA" id="ARBA00004571"/>
    </source>
</evidence>
<organism evidence="10 11">
    <name type="scientific">Paraflavisolibacter caeni</name>
    <dbReference type="NCBI Taxonomy" id="2982496"/>
    <lineage>
        <taxon>Bacteria</taxon>
        <taxon>Pseudomonadati</taxon>
        <taxon>Bacteroidota</taxon>
        <taxon>Chitinophagia</taxon>
        <taxon>Chitinophagales</taxon>
        <taxon>Chitinophagaceae</taxon>
        <taxon>Paraflavisolibacter</taxon>
    </lineage>
</organism>
<feature type="domain" description="TonB-dependent receptor plug" evidence="9">
    <location>
        <begin position="119"/>
        <end position="238"/>
    </location>
</feature>
<dbReference type="InterPro" id="IPR012910">
    <property type="entry name" value="Plug_dom"/>
</dbReference>
<keyword evidence="2 7" id="KW-0813">Transport</keyword>
<evidence type="ECO:0000256" key="7">
    <source>
        <dbReference type="PROSITE-ProRule" id="PRU01360"/>
    </source>
</evidence>
<keyword evidence="4 7" id="KW-0812">Transmembrane</keyword>
<evidence type="ECO:0000256" key="5">
    <source>
        <dbReference type="ARBA" id="ARBA00023136"/>
    </source>
</evidence>
<accession>A0A9X2XPD9</accession>
<dbReference type="SUPFAM" id="SSF49464">
    <property type="entry name" value="Carboxypeptidase regulatory domain-like"/>
    <property type="match status" value="1"/>
</dbReference>
<evidence type="ECO:0000256" key="6">
    <source>
        <dbReference type="ARBA" id="ARBA00023237"/>
    </source>
</evidence>
<dbReference type="SUPFAM" id="SSF56935">
    <property type="entry name" value="Porins"/>
    <property type="match status" value="1"/>
</dbReference>